<comment type="subcellular location">
    <subcellularLocation>
        <location evidence="7">Cytoplasm</location>
    </subcellularLocation>
</comment>
<dbReference type="GO" id="GO:0051287">
    <property type="term" value="F:NAD binding"/>
    <property type="evidence" value="ECO:0007669"/>
    <property type="project" value="InterPro"/>
</dbReference>
<dbReference type="NCBIfam" id="NF003699">
    <property type="entry name" value="PRK05312.1"/>
    <property type="match status" value="1"/>
</dbReference>
<dbReference type="SUPFAM" id="SSF53659">
    <property type="entry name" value="Isocitrate/Isopropylmalate dehydrogenase-like"/>
    <property type="match status" value="1"/>
</dbReference>
<feature type="binding site" evidence="7">
    <location>
        <position position="142"/>
    </location>
    <ligand>
        <name>substrate</name>
    </ligand>
</feature>
<evidence type="ECO:0000313" key="8">
    <source>
        <dbReference type="EMBL" id="PTL86559.1"/>
    </source>
</evidence>
<keyword evidence="7" id="KW-0460">Magnesium</keyword>
<dbReference type="GO" id="GO:0008270">
    <property type="term" value="F:zinc ion binding"/>
    <property type="evidence" value="ECO:0007669"/>
    <property type="project" value="UniProtKB-UniRule"/>
</dbReference>
<feature type="binding site" evidence="7">
    <location>
        <position position="276"/>
    </location>
    <ligand>
        <name>a divalent metal cation</name>
        <dbReference type="ChEBI" id="CHEBI:60240"/>
        <note>ligand shared between dimeric partners</note>
    </ligand>
</feature>
<feature type="binding site" evidence="7">
    <location>
        <position position="302"/>
    </location>
    <ligand>
        <name>substrate</name>
    </ligand>
</feature>
<dbReference type="EMBL" id="PSQJ01000002">
    <property type="protein sequence ID" value="PTL86559.1"/>
    <property type="molecule type" value="Genomic_DNA"/>
</dbReference>
<gene>
    <name evidence="7" type="primary">pdxA</name>
    <name evidence="8" type="ORF">C4617_01695</name>
</gene>
<dbReference type="GO" id="GO:0042823">
    <property type="term" value="P:pyridoxal phosphate biosynthetic process"/>
    <property type="evidence" value="ECO:0007669"/>
    <property type="project" value="UniProtKB-UniRule"/>
</dbReference>
<feature type="binding site" evidence="7">
    <location>
        <position position="293"/>
    </location>
    <ligand>
        <name>substrate</name>
    </ligand>
</feature>
<feature type="binding site" evidence="7">
    <location>
        <position position="284"/>
    </location>
    <ligand>
        <name>substrate</name>
    </ligand>
</feature>
<dbReference type="AlphaFoldDB" id="A0A2T4VXQ7"/>
<dbReference type="InterPro" id="IPR005255">
    <property type="entry name" value="PdxA_fam"/>
</dbReference>
<reference evidence="9" key="1">
    <citation type="submission" date="2018-02" db="EMBL/GenBank/DDBJ databases">
        <title>Genome sequence of Candidatus Liberibacter europaeus.</title>
        <authorList>
            <person name="Frampton R.A."/>
            <person name="Thompson S.M."/>
            <person name="David C."/>
            <person name="Addison S.M."/>
            <person name="Smith G.R."/>
        </authorList>
    </citation>
    <scope>NUCLEOTIDE SEQUENCE [LARGE SCALE GENOMIC DNA]</scope>
</reference>
<dbReference type="GO" id="GO:0000287">
    <property type="term" value="F:magnesium ion binding"/>
    <property type="evidence" value="ECO:0007669"/>
    <property type="project" value="UniProtKB-UniRule"/>
</dbReference>
<dbReference type="GO" id="GO:0050897">
    <property type="term" value="F:cobalt ion binding"/>
    <property type="evidence" value="ECO:0007669"/>
    <property type="project" value="UniProtKB-UniRule"/>
</dbReference>
<comment type="subunit">
    <text evidence="7">Homodimer.</text>
</comment>
<dbReference type="GO" id="GO:0050570">
    <property type="term" value="F:4-hydroxythreonine-4-phosphate dehydrogenase activity"/>
    <property type="evidence" value="ECO:0007669"/>
    <property type="project" value="UniProtKB-UniRule"/>
</dbReference>
<evidence type="ECO:0000256" key="3">
    <source>
        <dbReference type="ARBA" id="ARBA00022857"/>
    </source>
</evidence>
<comment type="cofactor">
    <cofactor evidence="7">
        <name>Zn(2+)</name>
        <dbReference type="ChEBI" id="CHEBI:29105"/>
    </cofactor>
    <cofactor evidence="7">
        <name>Mg(2+)</name>
        <dbReference type="ChEBI" id="CHEBI:18420"/>
    </cofactor>
    <cofactor evidence="7">
        <name>Co(2+)</name>
        <dbReference type="ChEBI" id="CHEBI:48828"/>
    </cofactor>
    <text evidence="7">Binds 1 divalent metal cation per subunit. Can use ions such as Zn(2+), Mg(2+) or Co(2+).</text>
</comment>
<dbReference type="NCBIfam" id="TIGR00557">
    <property type="entry name" value="pdxA"/>
    <property type="match status" value="1"/>
</dbReference>
<keyword evidence="3 7" id="KW-0521">NADP</keyword>
<evidence type="ECO:0000256" key="2">
    <source>
        <dbReference type="ARBA" id="ARBA00022723"/>
    </source>
</evidence>
<dbReference type="EC" id="1.1.1.262" evidence="7"/>
<dbReference type="GO" id="GO:0008615">
    <property type="term" value="P:pyridoxine biosynthetic process"/>
    <property type="evidence" value="ECO:0007669"/>
    <property type="project" value="UniProtKB-UniRule"/>
</dbReference>
<keyword evidence="5 7" id="KW-0520">NAD</keyword>
<comment type="function">
    <text evidence="7">Catalyzes the NAD(P)-dependent oxidation of 4-(phosphooxy)-L-threonine (HTP) into 2-amino-3-oxo-4-(phosphooxy)butyric acid which spontaneously decarboxylates to form 3-amino-2-oxopropyl phosphate (AHAP).</text>
</comment>
<evidence type="ECO:0000313" key="9">
    <source>
        <dbReference type="Proteomes" id="UP000240811"/>
    </source>
</evidence>
<dbReference type="UniPathway" id="UPA00244">
    <property type="reaction ID" value="UER00312"/>
</dbReference>
<feature type="binding site" evidence="7">
    <location>
        <position position="221"/>
    </location>
    <ligand>
        <name>a divalent metal cation</name>
        <dbReference type="ChEBI" id="CHEBI:60240"/>
        <note>ligand shared between dimeric partners</note>
    </ligand>
</feature>
<evidence type="ECO:0000256" key="5">
    <source>
        <dbReference type="ARBA" id="ARBA00023027"/>
    </source>
</evidence>
<dbReference type="PANTHER" id="PTHR30004:SF6">
    <property type="entry name" value="D-THREONATE 4-PHOSPHATE DEHYDROGENASE"/>
    <property type="match status" value="1"/>
</dbReference>
<feature type="binding site" evidence="7">
    <location>
        <position position="141"/>
    </location>
    <ligand>
        <name>substrate</name>
    </ligand>
</feature>
<dbReference type="InterPro" id="IPR037510">
    <property type="entry name" value="PdxA"/>
</dbReference>
<comment type="caution">
    <text evidence="8">The sequence shown here is derived from an EMBL/GenBank/DDBJ whole genome shotgun (WGS) entry which is preliminary data.</text>
</comment>
<keyword evidence="4 7" id="KW-0560">Oxidoreductase</keyword>
<comment type="catalytic activity">
    <reaction evidence="7">
        <text>4-(phosphooxy)-L-threonine + NAD(+) = 3-amino-2-oxopropyl phosphate + CO2 + NADH</text>
        <dbReference type="Rhea" id="RHEA:32275"/>
        <dbReference type="ChEBI" id="CHEBI:16526"/>
        <dbReference type="ChEBI" id="CHEBI:57279"/>
        <dbReference type="ChEBI" id="CHEBI:57540"/>
        <dbReference type="ChEBI" id="CHEBI:57945"/>
        <dbReference type="ChEBI" id="CHEBI:58452"/>
        <dbReference type="EC" id="1.1.1.262"/>
    </reaction>
</comment>
<evidence type="ECO:0000256" key="6">
    <source>
        <dbReference type="ARBA" id="ARBA00023096"/>
    </source>
</evidence>
<keyword evidence="6 7" id="KW-0664">Pyridoxine biosynthesis</keyword>
<dbReference type="Gene3D" id="3.40.718.10">
    <property type="entry name" value="Isopropylmalate Dehydrogenase"/>
    <property type="match status" value="1"/>
</dbReference>
<dbReference type="Proteomes" id="UP000240811">
    <property type="component" value="Unassembled WGS sequence"/>
</dbReference>
<evidence type="ECO:0000256" key="1">
    <source>
        <dbReference type="ARBA" id="ARBA00022490"/>
    </source>
</evidence>
<accession>A0A2T4VXQ7</accession>
<dbReference type="Pfam" id="PF04166">
    <property type="entry name" value="PdxA"/>
    <property type="match status" value="1"/>
</dbReference>
<protein>
    <recommendedName>
        <fullName evidence="7">4-hydroxythreonine-4-phosphate dehydrogenase</fullName>
        <ecNumber evidence="7">1.1.1.262</ecNumber>
    </recommendedName>
    <alternativeName>
        <fullName evidence="7">4-(phosphohydroxy)-L-threonine dehydrogenase</fullName>
    </alternativeName>
</protein>
<keyword evidence="7" id="KW-0862">Zinc</keyword>
<name>A0A2T4VXQ7_9HYPH</name>
<comment type="pathway">
    <text evidence="7">Cofactor biosynthesis; pyridoxine 5'-phosphate biosynthesis; pyridoxine 5'-phosphate from D-erythrose 4-phosphate: step 4/5.</text>
</comment>
<comment type="miscellaneous">
    <text evidence="7">The active site is located at the dimer interface.</text>
</comment>
<keyword evidence="1 7" id="KW-0963">Cytoplasm</keyword>
<sequence>MDKSILSLPIILTQGDPAGIGPDISIKSWLNRKKSSVPAFIYIGDPDVLRFRAKQLNINIPICETDCANAVSVFNKSLPIITSFCGSKIIPGIPQSNTVSNTIENIEKAASLTISNQAVAMVTNPISKSIFYEEKFEFPGHTEFLSSISQKITGKTYKPVMMLAGPQLRTVPVTIHIPISNVCNVLSKQLIIEQCRTTHNALEKYFKINCPRLAVSGLNPHAGENATIGMEEYQIITPAIEQLRNENIHISGPLSADSMFDYSNRKNYDVAICMYHDQALIPVKTLDFYHTVNITFGLPFIRTSPDHGTAFNIAGSINTREDSLIEAIKMAAKLGYQRIYNDRKK</sequence>
<keyword evidence="2 7" id="KW-0479">Metal-binding</keyword>
<evidence type="ECO:0000256" key="7">
    <source>
        <dbReference type="HAMAP-Rule" id="MF_00536"/>
    </source>
</evidence>
<comment type="similarity">
    <text evidence="7">Belongs to the PdxA family.</text>
</comment>
<dbReference type="HAMAP" id="MF_00536">
    <property type="entry name" value="PdxA"/>
    <property type="match status" value="1"/>
</dbReference>
<keyword evidence="7" id="KW-0170">Cobalt</keyword>
<dbReference type="GO" id="GO:0005737">
    <property type="term" value="C:cytoplasm"/>
    <property type="evidence" value="ECO:0007669"/>
    <property type="project" value="UniProtKB-SubCell"/>
</dbReference>
<organism evidence="8 9">
    <name type="scientific">Candidatus Liberibacter europaeus</name>
    <dbReference type="NCBI Taxonomy" id="744859"/>
    <lineage>
        <taxon>Bacteria</taxon>
        <taxon>Pseudomonadati</taxon>
        <taxon>Pseudomonadota</taxon>
        <taxon>Alphaproteobacteria</taxon>
        <taxon>Hyphomicrobiales</taxon>
        <taxon>Rhizobiaceae</taxon>
        <taxon>Liberibacter</taxon>
    </lineage>
</organism>
<evidence type="ECO:0000256" key="4">
    <source>
        <dbReference type="ARBA" id="ARBA00023002"/>
    </source>
</evidence>
<dbReference type="PANTHER" id="PTHR30004">
    <property type="entry name" value="4-HYDROXYTHREONINE-4-PHOSPHATE DEHYDROGENASE"/>
    <property type="match status" value="1"/>
</dbReference>
<feature type="binding site" evidence="7">
    <location>
        <position position="176"/>
    </location>
    <ligand>
        <name>a divalent metal cation</name>
        <dbReference type="ChEBI" id="CHEBI:60240"/>
        <note>ligand shared between dimeric partners</note>
    </ligand>
</feature>
<proteinExistence type="inferred from homology"/>